<gene>
    <name evidence="1" type="ORF">MBHS_01337</name>
</gene>
<protein>
    <submittedName>
        <fullName evidence="1">Uncharacterized protein</fullName>
    </submittedName>
</protein>
<dbReference type="RefSeq" id="WP_103919405.1">
    <property type="nucleotide sequence ID" value="NZ_FMSV02000281.1"/>
</dbReference>
<name>A0A1H6F7G5_9GAMM</name>
<organism evidence="1 2">
    <name type="scientific">Candidatus Venteria ishoeyi</name>
    <dbReference type="NCBI Taxonomy" id="1899563"/>
    <lineage>
        <taxon>Bacteria</taxon>
        <taxon>Pseudomonadati</taxon>
        <taxon>Pseudomonadota</taxon>
        <taxon>Gammaproteobacteria</taxon>
        <taxon>Thiotrichales</taxon>
        <taxon>Thiotrichaceae</taxon>
        <taxon>Venteria</taxon>
    </lineage>
</organism>
<dbReference type="AlphaFoldDB" id="A0A1H6F7G5"/>
<evidence type="ECO:0000313" key="1">
    <source>
        <dbReference type="EMBL" id="SEH05483.1"/>
    </source>
</evidence>
<evidence type="ECO:0000313" key="2">
    <source>
        <dbReference type="Proteomes" id="UP000236724"/>
    </source>
</evidence>
<reference evidence="1 2" key="1">
    <citation type="submission" date="2016-10" db="EMBL/GenBank/DDBJ databases">
        <authorList>
            <person name="de Groot N.N."/>
        </authorList>
    </citation>
    <scope>NUCLEOTIDE SEQUENCE [LARGE SCALE GENOMIC DNA]</scope>
    <source>
        <strain evidence="1">MBHS1</strain>
    </source>
</reference>
<keyword evidence="2" id="KW-1185">Reference proteome</keyword>
<accession>A0A1H6F7G5</accession>
<sequence length="108" mass="11753">MLKTSNYKTADGVTHSTPVGIVNNLTISTHPQGSEYANFDMFVYHNLSALESGKNHIFATSFRVEGPALLPFIANAQTAVRNGKGIVDAEVEQAESYIMDQTGFTGWN</sequence>
<proteinExistence type="predicted"/>
<dbReference type="EMBL" id="FMSV02000281">
    <property type="protein sequence ID" value="SEH05483.1"/>
    <property type="molecule type" value="Genomic_DNA"/>
</dbReference>
<dbReference type="Proteomes" id="UP000236724">
    <property type="component" value="Unassembled WGS sequence"/>
</dbReference>